<keyword evidence="3 5" id="KW-1133">Transmembrane helix</keyword>
<dbReference type="Pfam" id="PF04932">
    <property type="entry name" value="Wzy_C"/>
    <property type="match status" value="1"/>
</dbReference>
<dbReference type="InterPro" id="IPR051533">
    <property type="entry name" value="WaaL-like"/>
</dbReference>
<feature type="transmembrane region" description="Helical" evidence="5">
    <location>
        <begin position="365"/>
        <end position="385"/>
    </location>
</feature>
<sequence length="436" mass="51249">MNIFLSVNRHLVISNGLLVLLVLFPILPFAFSSIISVIFVLSVIVLNHGELTANFSSNKKSFLVHILFYLCMIFSIVYTDNLSKGLEEVKRGLPLLLFPFVFYFNKCLFKKWFLSVLKAFVFANFIYIIYLYNFIVDKLSPYKDFGFRHEIYPIKFVKSFTISFNQILQKAIHVQYKPPYLMFHKAYLSMFVLFSIFILIFLVSRTEKRFAKVLYILIALFFCFVLFHWFSMPNIAVLLIALLFLIIKRLRKFKLRLIFLLFIIVSSFFLANNSFVKSKIESNILINLNYKQVSNFFKNSLNNNTLNISGRAAINNCSLILIKEHPFFGYGIGSVSNKLLECYKENNYLNEYNNKLNSHNNFTHIYLSSGIIAFLSILYFFFYFFKFSIKNKDYLYLSFLAIVLVNMLFETILYRSHGILFFSIFSPLLYVNSQKS</sequence>
<evidence type="ECO:0000313" key="8">
    <source>
        <dbReference type="Proteomes" id="UP000238430"/>
    </source>
</evidence>
<dbReference type="GO" id="GO:0016020">
    <property type="term" value="C:membrane"/>
    <property type="evidence" value="ECO:0007669"/>
    <property type="project" value="UniProtKB-SubCell"/>
</dbReference>
<dbReference type="OrthoDB" id="1631746at2"/>
<dbReference type="PANTHER" id="PTHR37422">
    <property type="entry name" value="TEICHURONIC ACID BIOSYNTHESIS PROTEIN TUAE"/>
    <property type="match status" value="1"/>
</dbReference>
<gene>
    <name evidence="7" type="ORF">C7H61_13860</name>
</gene>
<feature type="transmembrane region" description="Helical" evidence="5">
    <location>
        <begin position="12"/>
        <end position="41"/>
    </location>
</feature>
<organism evidence="7 8">
    <name type="scientific">Mesoflavibacter zeaxanthinifaciens subsp. sabulilitoris</name>
    <dbReference type="NCBI Taxonomy" id="1520893"/>
    <lineage>
        <taxon>Bacteria</taxon>
        <taxon>Pseudomonadati</taxon>
        <taxon>Bacteroidota</taxon>
        <taxon>Flavobacteriia</taxon>
        <taxon>Flavobacteriales</taxon>
        <taxon>Flavobacteriaceae</taxon>
        <taxon>Mesoflavibacter</taxon>
    </lineage>
</organism>
<protein>
    <recommendedName>
        <fullName evidence="6">O-antigen ligase-related domain-containing protein</fullName>
    </recommendedName>
</protein>
<keyword evidence="8" id="KW-1185">Reference proteome</keyword>
<feature type="transmembrane region" description="Helical" evidence="5">
    <location>
        <begin position="235"/>
        <end position="250"/>
    </location>
</feature>
<dbReference type="AlphaFoldDB" id="A0A2T1N6H3"/>
<comment type="caution">
    <text evidence="7">The sequence shown here is derived from an EMBL/GenBank/DDBJ whole genome shotgun (WGS) entry which is preliminary data.</text>
</comment>
<reference evidence="7 8" key="1">
    <citation type="submission" date="2018-03" db="EMBL/GenBank/DDBJ databases">
        <title>Mesoflavibacter sp. HG37 and Mesoflavibacter sp. HG96 sp.nov., two marine bacteria isolated from seawater of Western Pacific Ocean.</title>
        <authorList>
            <person name="Cheng H."/>
            <person name="Wu Y.-H."/>
            <person name="Guo L.-L."/>
            <person name="Xu X.-W."/>
        </authorList>
    </citation>
    <scope>NUCLEOTIDE SEQUENCE [LARGE SCALE GENOMIC DNA]</scope>
    <source>
        <strain evidence="7 8">KCTC 42117</strain>
    </source>
</reference>
<dbReference type="InterPro" id="IPR007016">
    <property type="entry name" value="O-antigen_ligase-rel_domated"/>
</dbReference>
<evidence type="ECO:0000256" key="4">
    <source>
        <dbReference type="ARBA" id="ARBA00023136"/>
    </source>
</evidence>
<proteinExistence type="predicted"/>
<evidence type="ECO:0000313" key="7">
    <source>
        <dbReference type="EMBL" id="PSG87188.1"/>
    </source>
</evidence>
<dbReference type="PANTHER" id="PTHR37422:SF17">
    <property type="entry name" value="O-ANTIGEN LIGASE"/>
    <property type="match status" value="1"/>
</dbReference>
<evidence type="ECO:0000256" key="5">
    <source>
        <dbReference type="SAM" id="Phobius"/>
    </source>
</evidence>
<feature type="transmembrane region" description="Helical" evidence="5">
    <location>
        <begin position="257"/>
        <end position="275"/>
    </location>
</feature>
<feature type="transmembrane region" description="Helical" evidence="5">
    <location>
        <begin position="186"/>
        <end position="203"/>
    </location>
</feature>
<dbReference type="RefSeq" id="WP_106680747.1">
    <property type="nucleotide sequence ID" value="NZ_PXOT01000027.1"/>
</dbReference>
<feature type="transmembrane region" description="Helical" evidence="5">
    <location>
        <begin position="62"/>
        <end position="79"/>
    </location>
</feature>
<evidence type="ECO:0000256" key="1">
    <source>
        <dbReference type="ARBA" id="ARBA00004141"/>
    </source>
</evidence>
<evidence type="ECO:0000259" key="6">
    <source>
        <dbReference type="Pfam" id="PF04932"/>
    </source>
</evidence>
<feature type="domain" description="O-antigen ligase-related" evidence="6">
    <location>
        <begin position="235"/>
        <end position="377"/>
    </location>
</feature>
<feature type="transmembrane region" description="Helical" evidence="5">
    <location>
        <begin position="116"/>
        <end position="135"/>
    </location>
</feature>
<dbReference type="Proteomes" id="UP000238430">
    <property type="component" value="Unassembled WGS sequence"/>
</dbReference>
<feature type="transmembrane region" description="Helical" evidence="5">
    <location>
        <begin position="394"/>
        <end position="409"/>
    </location>
</feature>
<keyword evidence="4 5" id="KW-0472">Membrane</keyword>
<keyword evidence="2 5" id="KW-0812">Transmembrane</keyword>
<dbReference type="EMBL" id="PXOT01000027">
    <property type="protein sequence ID" value="PSG87188.1"/>
    <property type="molecule type" value="Genomic_DNA"/>
</dbReference>
<comment type="subcellular location">
    <subcellularLocation>
        <location evidence="1">Membrane</location>
        <topology evidence="1">Multi-pass membrane protein</topology>
    </subcellularLocation>
</comment>
<name>A0A2T1N6H3_9FLAO</name>
<evidence type="ECO:0000256" key="2">
    <source>
        <dbReference type="ARBA" id="ARBA00022692"/>
    </source>
</evidence>
<accession>A0A2T1N6H3</accession>
<evidence type="ECO:0000256" key="3">
    <source>
        <dbReference type="ARBA" id="ARBA00022989"/>
    </source>
</evidence>